<dbReference type="InterPro" id="IPR007081">
    <property type="entry name" value="RNA_pol_Rpb1_5"/>
</dbReference>
<comment type="catalytic activity">
    <reaction evidence="6">
        <text>RNA(n) + a ribonucleoside 5'-triphosphate = RNA(n+1) + diphosphate</text>
        <dbReference type="Rhea" id="RHEA:21248"/>
        <dbReference type="Rhea" id="RHEA-COMP:14527"/>
        <dbReference type="Rhea" id="RHEA-COMP:17342"/>
        <dbReference type="ChEBI" id="CHEBI:33019"/>
        <dbReference type="ChEBI" id="CHEBI:61557"/>
        <dbReference type="ChEBI" id="CHEBI:140395"/>
        <dbReference type="EC" id="2.7.7.6"/>
    </reaction>
</comment>
<organism evidence="8">
    <name type="scientific">marine sediment metagenome</name>
    <dbReference type="NCBI Taxonomy" id="412755"/>
    <lineage>
        <taxon>unclassified sequences</taxon>
        <taxon>metagenomes</taxon>
        <taxon>ecological metagenomes</taxon>
    </lineage>
</organism>
<dbReference type="GO" id="GO:0000428">
    <property type="term" value="C:DNA-directed RNA polymerase complex"/>
    <property type="evidence" value="ECO:0007669"/>
    <property type="project" value="UniProtKB-KW"/>
</dbReference>
<evidence type="ECO:0000256" key="4">
    <source>
        <dbReference type="ARBA" id="ARBA00022695"/>
    </source>
</evidence>
<dbReference type="AlphaFoldDB" id="X1CVP4"/>
<keyword evidence="2" id="KW-0240">DNA-directed RNA polymerase</keyword>
<reference evidence="8" key="1">
    <citation type="journal article" date="2014" name="Front. Microbiol.">
        <title>High frequency of phylogenetically diverse reductive dehalogenase-homologous genes in deep subseafloor sedimentary metagenomes.</title>
        <authorList>
            <person name="Kawai M."/>
            <person name="Futagami T."/>
            <person name="Toyoda A."/>
            <person name="Takaki Y."/>
            <person name="Nishi S."/>
            <person name="Hori S."/>
            <person name="Arai W."/>
            <person name="Tsubouchi T."/>
            <person name="Morono Y."/>
            <person name="Uchiyama I."/>
            <person name="Ito T."/>
            <person name="Fujiyama A."/>
            <person name="Inagaki F."/>
            <person name="Takami H."/>
        </authorList>
    </citation>
    <scope>NUCLEOTIDE SEQUENCE</scope>
    <source>
        <strain evidence="8">Expedition CK06-06</strain>
    </source>
</reference>
<dbReference type="PANTHER" id="PTHR19376:SF32">
    <property type="entry name" value="DNA-DIRECTED RNA POLYMERASE III SUBUNIT RPC1"/>
    <property type="match status" value="1"/>
</dbReference>
<accession>X1CVP4</accession>
<keyword evidence="4" id="KW-0548">Nucleotidyltransferase</keyword>
<proteinExistence type="predicted"/>
<dbReference type="EMBL" id="BART01013037">
    <property type="protein sequence ID" value="GAG88266.1"/>
    <property type="molecule type" value="Genomic_DNA"/>
</dbReference>
<evidence type="ECO:0000256" key="6">
    <source>
        <dbReference type="ARBA" id="ARBA00048552"/>
    </source>
</evidence>
<evidence type="ECO:0000259" key="7">
    <source>
        <dbReference type="Pfam" id="PF04998"/>
    </source>
</evidence>
<keyword evidence="3" id="KW-0808">Transferase</keyword>
<dbReference type="GO" id="GO:0003677">
    <property type="term" value="F:DNA binding"/>
    <property type="evidence" value="ECO:0007669"/>
    <property type="project" value="InterPro"/>
</dbReference>
<evidence type="ECO:0000313" key="8">
    <source>
        <dbReference type="EMBL" id="GAG88266.1"/>
    </source>
</evidence>
<sequence length="112" mass="12652">MVKVTPKLLDEQLEILKEDGIPKDLITKIREKIINEDLEEEQLEYFLNKIYINYNNALVETSEPVGTVAAQSIGEPGTQMTLRTFHYAGVEEFSVTQANALLLHKALHQVIG</sequence>
<name>X1CVP4_9ZZZZ</name>
<comment type="caution">
    <text evidence="8">The sequence shown here is derived from an EMBL/GenBank/DDBJ whole genome shotgun (WGS) entry which is preliminary data.</text>
</comment>
<dbReference type="GO" id="GO:0006351">
    <property type="term" value="P:DNA-templated transcription"/>
    <property type="evidence" value="ECO:0007669"/>
    <property type="project" value="InterPro"/>
</dbReference>
<dbReference type="PANTHER" id="PTHR19376">
    <property type="entry name" value="DNA-DIRECTED RNA POLYMERASE"/>
    <property type="match status" value="1"/>
</dbReference>
<evidence type="ECO:0000256" key="5">
    <source>
        <dbReference type="ARBA" id="ARBA00023163"/>
    </source>
</evidence>
<evidence type="ECO:0000256" key="1">
    <source>
        <dbReference type="ARBA" id="ARBA00012418"/>
    </source>
</evidence>
<dbReference type="InterPro" id="IPR045867">
    <property type="entry name" value="DNA-dir_RpoC_beta_prime"/>
</dbReference>
<gene>
    <name evidence="8" type="ORF">S01H4_26887</name>
</gene>
<protein>
    <recommendedName>
        <fullName evidence="1">DNA-directed RNA polymerase</fullName>
        <ecNumber evidence="1">2.7.7.6</ecNumber>
    </recommendedName>
</protein>
<evidence type="ECO:0000256" key="3">
    <source>
        <dbReference type="ARBA" id="ARBA00022679"/>
    </source>
</evidence>
<dbReference type="EC" id="2.7.7.6" evidence="1"/>
<dbReference type="Pfam" id="PF04998">
    <property type="entry name" value="RNA_pol_Rpb1_5"/>
    <property type="match status" value="1"/>
</dbReference>
<feature type="domain" description="RNA polymerase Rpb1" evidence="7">
    <location>
        <begin position="36"/>
        <end position="99"/>
    </location>
</feature>
<dbReference type="SUPFAM" id="SSF64484">
    <property type="entry name" value="beta and beta-prime subunits of DNA dependent RNA-polymerase"/>
    <property type="match status" value="1"/>
</dbReference>
<dbReference type="GO" id="GO:0003899">
    <property type="term" value="F:DNA-directed RNA polymerase activity"/>
    <property type="evidence" value="ECO:0007669"/>
    <property type="project" value="UniProtKB-EC"/>
</dbReference>
<keyword evidence="5" id="KW-0804">Transcription</keyword>
<evidence type="ECO:0000256" key="2">
    <source>
        <dbReference type="ARBA" id="ARBA00022478"/>
    </source>
</evidence>